<keyword evidence="2" id="KW-1133">Transmembrane helix</keyword>
<accession>A0AA36IVH4</accession>
<feature type="transmembrane region" description="Helical" evidence="2">
    <location>
        <begin position="30"/>
        <end position="55"/>
    </location>
</feature>
<sequence length="705" mass="79351">MPKRQSGFEAQLGRRLLNLTAVQEHFPQELWSLLAVGDFVRFLVWFGIGWFGVWWQLDSNTSKQRCIAVMTASGSVVASSLKNWWLLSVCLGAVTSLLERNLQIHRSWEHCHDLPYLPFSYLLTQRFAEVLGPVVAWWVIWKSQALDRVYETAPLTRSWGQRISNIVFGFGWRHQRHNGSLGCGCGGRRFQSVLCVSVGKKKIKFYRDDGHHTMRLRRHWTYYEESDSSDHGSHESDETASMCTDDWSSESDGDCEGQPGWNARLINSRHGDDVKVRVNIDEQYLYSRPPPQAAELRFVSASKEQEDWVNKLAKHGGAGLLLCHYPNISNYDQHATVLHAGRPCFCCNRNYFWWLWFAFGVLCGIGLILPSKLVGYASIVLQLLPELTDDVLPDGSSLSNPDVYEHMVYNMSSTFNRSWICIAADERNTSDGVVERLAAFDSTWVILGCMCLLVMGCYHLQATSESLRLLNGLLSKQSSLQGELLSTLHRIRSAISNKRFLEFLAPDAFPWDSDDPSPGSDGVVSLLWWMETRAALYEDAAFTLSKRKPIFGLCLLAEMLLITATAFALVRGKQKFAIMCYAALYGVALGTLTLLLIFFGHRVNAQLSAGIDLLKELELVESASPVSPERKEAALDAYRSSVLGVSHPKEVEAFLRHEKLHAVTLTFMGIPFDLGLLKVYAAPLGGYFVTMACWLLQQAFAPFSK</sequence>
<feature type="transmembrane region" description="Helical" evidence="2">
    <location>
        <begin position="576"/>
        <end position="599"/>
    </location>
</feature>
<feature type="transmembrane region" description="Helical" evidence="2">
    <location>
        <begin position="351"/>
        <end position="369"/>
    </location>
</feature>
<proteinExistence type="predicted"/>
<protein>
    <submittedName>
        <fullName evidence="3">Uncharacterized protein</fullName>
    </submittedName>
</protein>
<evidence type="ECO:0000256" key="1">
    <source>
        <dbReference type="SAM" id="MobiDB-lite"/>
    </source>
</evidence>
<keyword evidence="2" id="KW-0472">Membrane</keyword>
<keyword evidence="2" id="KW-0812">Transmembrane</keyword>
<keyword evidence="4" id="KW-1185">Reference proteome</keyword>
<reference evidence="3" key="1">
    <citation type="submission" date="2023-08" db="EMBL/GenBank/DDBJ databases">
        <authorList>
            <person name="Chen Y."/>
            <person name="Shah S."/>
            <person name="Dougan E. K."/>
            <person name="Thang M."/>
            <person name="Chan C."/>
        </authorList>
    </citation>
    <scope>NUCLEOTIDE SEQUENCE</scope>
</reference>
<evidence type="ECO:0000313" key="3">
    <source>
        <dbReference type="EMBL" id="CAJ1393661.1"/>
    </source>
</evidence>
<gene>
    <name evidence="3" type="ORF">EVOR1521_LOCUS18484</name>
</gene>
<dbReference type="EMBL" id="CAUJNA010002624">
    <property type="protein sequence ID" value="CAJ1393661.1"/>
    <property type="molecule type" value="Genomic_DNA"/>
</dbReference>
<feature type="compositionally biased region" description="Basic and acidic residues" evidence="1">
    <location>
        <begin position="228"/>
        <end position="237"/>
    </location>
</feature>
<feature type="transmembrane region" description="Helical" evidence="2">
    <location>
        <begin position="550"/>
        <end position="570"/>
    </location>
</feature>
<evidence type="ECO:0000256" key="2">
    <source>
        <dbReference type="SAM" id="Phobius"/>
    </source>
</evidence>
<dbReference type="Proteomes" id="UP001178507">
    <property type="component" value="Unassembled WGS sequence"/>
</dbReference>
<organism evidence="3 4">
    <name type="scientific">Effrenium voratum</name>
    <dbReference type="NCBI Taxonomy" id="2562239"/>
    <lineage>
        <taxon>Eukaryota</taxon>
        <taxon>Sar</taxon>
        <taxon>Alveolata</taxon>
        <taxon>Dinophyceae</taxon>
        <taxon>Suessiales</taxon>
        <taxon>Symbiodiniaceae</taxon>
        <taxon>Effrenium</taxon>
    </lineage>
</organism>
<dbReference type="AlphaFoldDB" id="A0AA36IVH4"/>
<name>A0AA36IVH4_9DINO</name>
<evidence type="ECO:0000313" key="4">
    <source>
        <dbReference type="Proteomes" id="UP001178507"/>
    </source>
</evidence>
<feature type="region of interest" description="Disordered" evidence="1">
    <location>
        <begin position="226"/>
        <end position="256"/>
    </location>
</feature>
<comment type="caution">
    <text evidence="3">The sequence shown here is derived from an EMBL/GenBank/DDBJ whole genome shotgun (WGS) entry which is preliminary data.</text>
</comment>